<accession>A0AAF1BGP2</accession>
<dbReference type="RefSeq" id="XP_062622577.1">
    <property type="nucleotide sequence ID" value="XM_062766593.1"/>
</dbReference>
<reference evidence="2" key="1">
    <citation type="submission" date="2023-10" db="EMBL/GenBank/DDBJ databases">
        <authorList>
            <person name="Noh H."/>
        </authorList>
    </citation>
    <scope>NUCLEOTIDE SEQUENCE</scope>
    <source>
        <strain evidence="2">DUCC4014</strain>
    </source>
</reference>
<name>A0AAF1BGP2_9TREE</name>
<feature type="compositionally biased region" description="Low complexity" evidence="1">
    <location>
        <begin position="193"/>
        <end position="207"/>
    </location>
</feature>
<sequence>MSRFAVCYDQVIAGIKCKTFDKDQQDEQRSYLTGVIRDAFKSLYDTETVSHVENQQKIQRLQLAQSARKVAAEHADISRRREDVEANICGIEALAVHKKRLLERELEHITRRKAELGARESEIARRLSELQTTEQAVRDHLPAGGSEAVPSSSGSAAPSATSPSTSAASKTGVSDPPSETESSAVDMPTSDEAPTSASPTTDTAPPA</sequence>
<protein>
    <submittedName>
        <fullName evidence="2">Uncharacterized protein</fullName>
    </submittedName>
</protein>
<proteinExistence type="predicted"/>
<organism evidence="2 3">
    <name type="scientific">Vanrija pseudolonga</name>
    <dbReference type="NCBI Taxonomy" id="143232"/>
    <lineage>
        <taxon>Eukaryota</taxon>
        <taxon>Fungi</taxon>
        <taxon>Dikarya</taxon>
        <taxon>Basidiomycota</taxon>
        <taxon>Agaricomycotina</taxon>
        <taxon>Tremellomycetes</taxon>
        <taxon>Trichosporonales</taxon>
        <taxon>Trichosporonaceae</taxon>
        <taxon>Vanrija</taxon>
    </lineage>
</organism>
<feature type="region of interest" description="Disordered" evidence="1">
    <location>
        <begin position="142"/>
        <end position="207"/>
    </location>
</feature>
<dbReference type="EMBL" id="CP086714">
    <property type="protein sequence ID" value="WOO76545.1"/>
    <property type="molecule type" value="Genomic_DNA"/>
</dbReference>
<dbReference type="GeneID" id="87803431"/>
<keyword evidence="3" id="KW-1185">Reference proteome</keyword>
<dbReference type="AlphaFoldDB" id="A0AAF1BGP2"/>
<evidence type="ECO:0000313" key="2">
    <source>
        <dbReference type="EMBL" id="WOO76545.1"/>
    </source>
</evidence>
<evidence type="ECO:0000313" key="3">
    <source>
        <dbReference type="Proteomes" id="UP000827549"/>
    </source>
</evidence>
<evidence type="ECO:0000256" key="1">
    <source>
        <dbReference type="SAM" id="MobiDB-lite"/>
    </source>
</evidence>
<gene>
    <name evidence="2" type="ORF">LOC62_01G000172</name>
</gene>
<dbReference type="Proteomes" id="UP000827549">
    <property type="component" value="Chromosome 1"/>
</dbReference>
<feature type="compositionally biased region" description="Low complexity" evidence="1">
    <location>
        <begin position="142"/>
        <end position="172"/>
    </location>
</feature>